<dbReference type="GO" id="GO:0003677">
    <property type="term" value="F:DNA binding"/>
    <property type="evidence" value="ECO:0007669"/>
    <property type="project" value="UniProtKB-KW"/>
</dbReference>
<dbReference type="Gene3D" id="1.10.443.10">
    <property type="entry name" value="Intergrase catalytic core"/>
    <property type="match status" value="1"/>
</dbReference>
<evidence type="ECO:0000256" key="4">
    <source>
        <dbReference type="ARBA" id="ARBA00023172"/>
    </source>
</evidence>
<dbReference type="Proteomes" id="UP001211987">
    <property type="component" value="Unassembled WGS sequence"/>
</dbReference>
<dbReference type="InterPro" id="IPR002104">
    <property type="entry name" value="Integrase_catalytic"/>
</dbReference>
<dbReference type="InterPro" id="IPR050808">
    <property type="entry name" value="Phage_Integrase"/>
</dbReference>
<evidence type="ECO:0000259" key="5">
    <source>
        <dbReference type="PROSITE" id="PS51898"/>
    </source>
</evidence>
<dbReference type="GO" id="GO:0006310">
    <property type="term" value="P:DNA recombination"/>
    <property type="evidence" value="ECO:0007669"/>
    <property type="project" value="UniProtKB-KW"/>
</dbReference>
<dbReference type="PROSITE" id="PS51898">
    <property type="entry name" value="TYR_RECOMBINASE"/>
    <property type="match status" value="1"/>
</dbReference>
<name>A0AB35IL36_9FIRM</name>
<evidence type="ECO:0000256" key="2">
    <source>
        <dbReference type="ARBA" id="ARBA00022908"/>
    </source>
</evidence>
<gene>
    <name evidence="6" type="ORF">PM738_15205</name>
</gene>
<proteinExistence type="inferred from homology"/>
<dbReference type="SUPFAM" id="SSF56349">
    <property type="entry name" value="DNA breaking-rejoining enzymes"/>
    <property type="match status" value="1"/>
</dbReference>
<protein>
    <submittedName>
        <fullName evidence="6">Tyrosine-type recombinase/integrase</fullName>
    </submittedName>
</protein>
<keyword evidence="3" id="KW-0238">DNA-binding</keyword>
<evidence type="ECO:0000256" key="1">
    <source>
        <dbReference type="ARBA" id="ARBA00008857"/>
    </source>
</evidence>
<dbReference type="PANTHER" id="PTHR30629:SF2">
    <property type="entry name" value="PROPHAGE INTEGRASE INTS-RELATED"/>
    <property type="match status" value="1"/>
</dbReference>
<dbReference type="AlphaFoldDB" id="A0AB35IL36"/>
<reference evidence="6" key="1">
    <citation type="submission" date="2023-01" db="EMBL/GenBank/DDBJ databases">
        <title>Human gut microbiome strain richness.</title>
        <authorList>
            <person name="Chen-Liaw A."/>
        </authorList>
    </citation>
    <scope>NUCLEOTIDE SEQUENCE</scope>
    <source>
        <strain evidence="6">1001217st2_G6_1001217B_191108</strain>
    </source>
</reference>
<dbReference type="InterPro" id="IPR011010">
    <property type="entry name" value="DNA_brk_join_enz"/>
</dbReference>
<evidence type="ECO:0000256" key="3">
    <source>
        <dbReference type="ARBA" id="ARBA00023125"/>
    </source>
</evidence>
<comment type="caution">
    <text evidence="6">The sequence shown here is derived from an EMBL/GenBank/DDBJ whole genome shotgun (WGS) entry which is preliminary data.</text>
</comment>
<organism evidence="6 7">
    <name type="scientific">Thomasclavelia ramosa</name>
    <dbReference type="NCBI Taxonomy" id="1547"/>
    <lineage>
        <taxon>Bacteria</taxon>
        <taxon>Bacillati</taxon>
        <taxon>Bacillota</taxon>
        <taxon>Erysipelotrichia</taxon>
        <taxon>Erysipelotrichales</taxon>
        <taxon>Coprobacillaceae</taxon>
        <taxon>Thomasclavelia</taxon>
    </lineage>
</organism>
<dbReference type="CDD" id="cd01189">
    <property type="entry name" value="INT_ICEBs1_C_like"/>
    <property type="match status" value="1"/>
</dbReference>
<dbReference type="Pfam" id="PF00589">
    <property type="entry name" value="Phage_integrase"/>
    <property type="match status" value="1"/>
</dbReference>
<feature type="domain" description="Tyr recombinase" evidence="5">
    <location>
        <begin position="109"/>
        <end position="300"/>
    </location>
</feature>
<accession>A0AB35IL36</accession>
<dbReference type="InterPro" id="IPR010998">
    <property type="entry name" value="Integrase_recombinase_N"/>
</dbReference>
<dbReference type="Pfam" id="PF14659">
    <property type="entry name" value="Phage_int_SAM_3"/>
    <property type="match status" value="1"/>
</dbReference>
<dbReference type="PANTHER" id="PTHR30629">
    <property type="entry name" value="PROPHAGE INTEGRASE"/>
    <property type="match status" value="1"/>
</dbReference>
<keyword evidence="4" id="KW-0233">DNA recombination</keyword>
<dbReference type="EMBL" id="JAQLKE010000032">
    <property type="protein sequence ID" value="MDB7085154.1"/>
    <property type="molecule type" value="Genomic_DNA"/>
</dbReference>
<sequence length="352" mass="42572">MKELLFKEMIEPYYYSKKGTVRNYTLKTYRQKIDIHILPFFEDLEIKNIDKKVIIDWQNWMLDRGQTIKNTNKIRSILYNIIEYFVTEELMENNPLNNVKRMVDNSPTEEMLFWTYDEFKKFIRVVDEPVYRRFYKFLYYTGCRKSEAKALIWKQIDFNRHVIAITRSLERINDDGTHIVNKPKNKMNRHILMNKELEDELYSYYLDRRMHFDFSMNEYVFGIDKPLADTTIEKKKNKYCNDAMVKQIRIHDFRHSSASLWISINENVMVISERLGHRDRNQTLNRYAHLFPNAQQNGIKKINRLSNIYDEADIRLGAVVVDFLEKLDSIENPNQQEQEFIESFKELVFKSK</sequence>
<evidence type="ECO:0000313" key="6">
    <source>
        <dbReference type="EMBL" id="MDB7085154.1"/>
    </source>
</evidence>
<dbReference type="GO" id="GO:0015074">
    <property type="term" value="P:DNA integration"/>
    <property type="evidence" value="ECO:0007669"/>
    <property type="project" value="UniProtKB-KW"/>
</dbReference>
<dbReference type="RefSeq" id="WP_195643889.1">
    <property type="nucleotide sequence ID" value="NZ_AP031443.1"/>
</dbReference>
<keyword evidence="2" id="KW-0229">DNA integration</keyword>
<dbReference type="Gene3D" id="1.10.150.130">
    <property type="match status" value="1"/>
</dbReference>
<dbReference type="InterPro" id="IPR013762">
    <property type="entry name" value="Integrase-like_cat_sf"/>
</dbReference>
<evidence type="ECO:0000313" key="7">
    <source>
        <dbReference type="Proteomes" id="UP001211987"/>
    </source>
</evidence>
<comment type="similarity">
    <text evidence="1">Belongs to the 'phage' integrase family.</text>
</comment>
<dbReference type="InterPro" id="IPR004107">
    <property type="entry name" value="Integrase_SAM-like_N"/>
</dbReference>